<keyword evidence="2" id="KW-0597">Phosphoprotein</keyword>
<dbReference type="RefSeq" id="XP_020893359.1">
    <property type="nucleotide sequence ID" value="XM_021037700.2"/>
</dbReference>
<dbReference type="KEGG" id="epa:110232495"/>
<evidence type="ECO:0000313" key="9">
    <source>
        <dbReference type="Proteomes" id="UP000887567"/>
    </source>
</evidence>
<dbReference type="PANTHER" id="PTHR23167">
    <property type="entry name" value="CALPONIN HOMOLOGY DOMAIN-CONTAINING PROTEIN DDB_G0272472-RELATED"/>
    <property type="match status" value="1"/>
</dbReference>
<keyword evidence="4 5" id="KW-0175">Coiled coil</keyword>
<comment type="subcellular location">
    <subcellularLocation>
        <location evidence="1">Endosome</location>
    </subcellularLocation>
</comment>
<feature type="region of interest" description="Disordered" evidence="6">
    <location>
        <begin position="131"/>
        <end position="154"/>
    </location>
</feature>
<dbReference type="Proteomes" id="UP000887567">
    <property type="component" value="Unplaced"/>
</dbReference>
<proteinExistence type="predicted"/>
<dbReference type="InterPro" id="IPR036872">
    <property type="entry name" value="CH_dom_sf"/>
</dbReference>
<evidence type="ECO:0000259" key="7">
    <source>
        <dbReference type="PROSITE" id="PS50021"/>
    </source>
</evidence>
<keyword evidence="3" id="KW-0967">Endosome</keyword>
<feature type="compositionally biased region" description="Pro residues" evidence="6">
    <location>
        <begin position="405"/>
        <end position="427"/>
    </location>
</feature>
<dbReference type="PROSITE" id="PS50021">
    <property type="entry name" value="CH"/>
    <property type="match status" value="1"/>
</dbReference>
<feature type="domain" description="Calponin-homology (CH)" evidence="7">
    <location>
        <begin position="459"/>
        <end position="564"/>
    </location>
</feature>
<feature type="compositionally biased region" description="Low complexity" evidence="6">
    <location>
        <begin position="135"/>
        <end position="144"/>
    </location>
</feature>
<name>A0A913WSB9_EXADI</name>
<dbReference type="InterPro" id="IPR050540">
    <property type="entry name" value="F-actin_Monoox_Mical"/>
</dbReference>
<feature type="region of interest" description="Disordered" evidence="6">
    <location>
        <begin position="169"/>
        <end position="208"/>
    </location>
</feature>
<dbReference type="InterPro" id="IPR001715">
    <property type="entry name" value="CH_dom"/>
</dbReference>
<dbReference type="Gene3D" id="1.10.418.10">
    <property type="entry name" value="Calponin-like domain"/>
    <property type="match status" value="1"/>
</dbReference>
<evidence type="ECO:0000256" key="4">
    <source>
        <dbReference type="ARBA" id="ARBA00023054"/>
    </source>
</evidence>
<feature type="compositionally biased region" description="Basic and acidic residues" evidence="6">
    <location>
        <begin position="288"/>
        <end position="300"/>
    </location>
</feature>
<dbReference type="PANTHER" id="PTHR23167:SF46">
    <property type="entry name" value="EPS15 HOMOLOGY DOMAIN CONTAINING PROTEIN-BINDING PROTEIN 1, ISOFORM F"/>
    <property type="match status" value="1"/>
</dbReference>
<feature type="region of interest" description="Disordered" evidence="6">
    <location>
        <begin position="288"/>
        <end position="380"/>
    </location>
</feature>
<feature type="region of interest" description="Disordered" evidence="6">
    <location>
        <begin position="252"/>
        <end position="274"/>
    </location>
</feature>
<dbReference type="AlphaFoldDB" id="A0A913WSB9"/>
<dbReference type="SMART" id="SM00033">
    <property type="entry name" value="CH"/>
    <property type="match status" value="1"/>
</dbReference>
<dbReference type="SUPFAM" id="SSF47576">
    <property type="entry name" value="Calponin-homology domain, CH-domain"/>
    <property type="match status" value="1"/>
</dbReference>
<feature type="compositionally biased region" description="Basic and acidic residues" evidence="6">
    <location>
        <begin position="429"/>
        <end position="448"/>
    </location>
</feature>
<accession>A0A913WSB9</accession>
<evidence type="ECO:0000313" key="8">
    <source>
        <dbReference type="EnsemblMetazoa" id="XP_020893359.1"/>
    </source>
</evidence>
<feature type="compositionally biased region" description="Polar residues" evidence="6">
    <location>
        <begin position="302"/>
        <end position="319"/>
    </location>
</feature>
<feature type="compositionally biased region" description="Basic and acidic residues" evidence="6">
    <location>
        <begin position="196"/>
        <end position="208"/>
    </location>
</feature>
<protein>
    <recommendedName>
        <fullName evidence="7">Calponin-homology (CH) domain-containing protein</fullName>
    </recommendedName>
</protein>
<keyword evidence="9" id="KW-1185">Reference proteome</keyword>
<dbReference type="OrthoDB" id="10017054at2759"/>
<evidence type="ECO:0000256" key="2">
    <source>
        <dbReference type="ARBA" id="ARBA00022553"/>
    </source>
</evidence>
<sequence>MSTLAEITAQETELKGKLDETKKIDERRKLRAELRALRAKKEKLENENGNGKKIVSTISTSPVVISMNKRSDHFDNKISKYIEPEPVTITIPKNDDQPKVARSTFKFEMKSARVEPGNRYQINGVEEKRPRINNEDLNNNNQENMTSSVAPKRMSRRASLVELFKIEEDNKGGVRRPRTAQPDIPESAKVSGPPSSRRDVKKTDDQTKQELIQNLGRLRSRRRSVREIQNRDELEGLMYVKQGDAVKLVSTTKGDDEVKEERRIRRSSRREMQEKMKFEGGLIKKIEAKEEVLSPLKEESPSPASTANQRFNYSNNNVVNRAPPPKQEDPPSYGGNRFGSRNDAPQPGRLAGGGRPGQPKSFLAGKEEAPAPTKLSGSVADRMKYFRQQAELEKKAAKKQMPVKSPAPAPTPAKPPTPSSAPSPTTPNEPKERVSLKKAPDPNKAPRELKKKPQLKRQMSVSSLILTWCKDVTSGYPGVNITNFSGSFANGLAFCALVHKFNPDKFDFNSLSAENRRYNFQLAFDTASSVGIPALLDVEDMFRLKKPEPRSVQCYVQMIFSKYRPKDLDMSNLIIA</sequence>
<dbReference type="GeneID" id="110232495"/>
<dbReference type="Pfam" id="PF00307">
    <property type="entry name" value="CH"/>
    <property type="match status" value="1"/>
</dbReference>
<dbReference type="GO" id="GO:0005768">
    <property type="term" value="C:endosome"/>
    <property type="evidence" value="ECO:0007669"/>
    <property type="project" value="UniProtKB-SubCell"/>
</dbReference>
<evidence type="ECO:0000256" key="1">
    <source>
        <dbReference type="ARBA" id="ARBA00004177"/>
    </source>
</evidence>
<feature type="compositionally biased region" description="Basic and acidic residues" evidence="6">
    <location>
        <begin position="253"/>
        <end position="274"/>
    </location>
</feature>
<dbReference type="EnsemblMetazoa" id="XM_021037700.2">
    <property type="protein sequence ID" value="XP_020893359.1"/>
    <property type="gene ID" value="LOC110232495"/>
</dbReference>
<organism evidence="8 9">
    <name type="scientific">Exaiptasia diaphana</name>
    <name type="common">Tropical sea anemone</name>
    <name type="synonym">Aiptasia pulchella</name>
    <dbReference type="NCBI Taxonomy" id="2652724"/>
    <lineage>
        <taxon>Eukaryota</taxon>
        <taxon>Metazoa</taxon>
        <taxon>Cnidaria</taxon>
        <taxon>Anthozoa</taxon>
        <taxon>Hexacorallia</taxon>
        <taxon>Actiniaria</taxon>
        <taxon>Aiptasiidae</taxon>
        <taxon>Exaiptasia</taxon>
    </lineage>
</organism>
<feature type="coiled-coil region" evidence="5">
    <location>
        <begin position="27"/>
        <end position="54"/>
    </location>
</feature>
<evidence type="ECO:0000256" key="6">
    <source>
        <dbReference type="SAM" id="MobiDB-lite"/>
    </source>
</evidence>
<evidence type="ECO:0000256" key="3">
    <source>
        <dbReference type="ARBA" id="ARBA00022753"/>
    </source>
</evidence>
<reference evidence="8" key="1">
    <citation type="submission" date="2022-11" db="UniProtKB">
        <authorList>
            <consortium name="EnsemblMetazoa"/>
        </authorList>
    </citation>
    <scope>IDENTIFICATION</scope>
</reference>
<dbReference type="FunFam" id="1.10.418.10:FF:000023">
    <property type="entry name" value="EH domain-binding protein 1 isoform X1"/>
    <property type="match status" value="1"/>
</dbReference>
<evidence type="ECO:0000256" key="5">
    <source>
        <dbReference type="SAM" id="Coils"/>
    </source>
</evidence>
<feature type="region of interest" description="Disordered" evidence="6">
    <location>
        <begin position="392"/>
        <end position="456"/>
    </location>
</feature>